<keyword evidence="2" id="KW-1133">Transmembrane helix</keyword>
<sequence>MIAFVGICCSVVGTILGALKASGREHLTVSLLMIGVGIVLITVSGIAWRLTSPEGPSCRSMLGLSGEADDEYNGRFLSRPSGPLPYGNRPQHPYAAMMYSDFQYRPPPPSYQASMQEYRLRLLLMDRHSSTTAGGIVTSTPSGPISPPPNYFRSSNNNNSRMVFDSSQFSRPPSYRSHSSDQNLSAIQENNSSIILDNCSSIHNQPQPQIISTNPIVHRRQNSSSTCNGSSNAIISQETSSEIHHIHHHQEPNQAKSVFNVLAGLTSTSETNNTMKSNSGKVPHVDSNLVTIVQTSESFALSNNNTNSLIVTVSGSLERPAISTAPLSHHHPHTNPQIRSSSGEVEILAHL</sequence>
<dbReference type="AlphaFoldDB" id="A0A0K2SXT4"/>
<dbReference type="EMBL" id="HACA01000969">
    <property type="protein sequence ID" value="CDW18330.1"/>
    <property type="molecule type" value="Transcribed_RNA"/>
</dbReference>
<evidence type="ECO:0000256" key="1">
    <source>
        <dbReference type="SAM" id="MobiDB-lite"/>
    </source>
</evidence>
<reference evidence="3" key="1">
    <citation type="submission" date="2014-05" db="EMBL/GenBank/DDBJ databases">
        <authorList>
            <person name="Chronopoulou M."/>
        </authorList>
    </citation>
    <scope>NUCLEOTIDE SEQUENCE</scope>
    <source>
        <tissue evidence="3">Whole organism</tissue>
    </source>
</reference>
<feature type="compositionally biased region" description="Polar residues" evidence="1">
    <location>
        <begin position="334"/>
        <end position="343"/>
    </location>
</feature>
<evidence type="ECO:0000256" key="2">
    <source>
        <dbReference type="SAM" id="Phobius"/>
    </source>
</evidence>
<protein>
    <submittedName>
        <fullName evidence="3">Uncharacterized protein</fullName>
    </submittedName>
</protein>
<feature type="transmembrane region" description="Helical" evidence="2">
    <location>
        <begin position="27"/>
        <end position="51"/>
    </location>
</feature>
<name>A0A0K2SXT4_LEPSM</name>
<keyword evidence="2" id="KW-0472">Membrane</keyword>
<dbReference type="OrthoDB" id="10070859at2759"/>
<accession>A0A0K2SXT4</accession>
<proteinExistence type="predicted"/>
<dbReference type="EMBL" id="HACA01000968">
    <property type="protein sequence ID" value="CDW18329.1"/>
    <property type="molecule type" value="Transcribed_RNA"/>
</dbReference>
<evidence type="ECO:0000313" key="3">
    <source>
        <dbReference type="EMBL" id="CDW18330.1"/>
    </source>
</evidence>
<feature type="region of interest" description="Disordered" evidence="1">
    <location>
        <begin position="324"/>
        <end position="346"/>
    </location>
</feature>
<organism evidence="3">
    <name type="scientific">Lepeophtheirus salmonis</name>
    <name type="common">Salmon louse</name>
    <name type="synonym">Caligus salmonis</name>
    <dbReference type="NCBI Taxonomy" id="72036"/>
    <lineage>
        <taxon>Eukaryota</taxon>
        <taxon>Metazoa</taxon>
        <taxon>Ecdysozoa</taxon>
        <taxon>Arthropoda</taxon>
        <taxon>Crustacea</taxon>
        <taxon>Multicrustacea</taxon>
        <taxon>Hexanauplia</taxon>
        <taxon>Copepoda</taxon>
        <taxon>Siphonostomatoida</taxon>
        <taxon>Caligidae</taxon>
        <taxon>Lepeophtheirus</taxon>
    </lineage>
</organism>
<keyword evidence="2" id="KW-0812">Transmembrane</keyword>